<sequence length="99" mass="11024">MMSDVITFCRIISPPVQRAVGEAEQSKSVASTSVAQSTECPTPGADQTLLMAVHWLSWPFSSAWNVDHRLLPLAQATGGLRLTSRWHHDLRRLVQAEER</sequence>
<gene>
    <name evidence="1" type="ORF">RRG08_024476</name>
</gene>
<proteinExistence type="predicted"/>
<dbReference type="AlphaFoldDB" id="A0AAE0YQ20"/>
<comment type="caution">
    <text evidence="1">The sequence shown here is derived from an EMBL/GenBank/DDBJ whole genome shotgun (WGS) entry which is preliminary data.</text>
</comment>
<organism evidence="1 2">
    <name type="scientific">Elysia crispata</name>
    <name type="common">lettuce slug</name>
    <dbReference type="NCBI Taxonomy" id="231223"/>
    <lineage>
        <taxon>Eukaryota</taxon>
        <taxon>Metazoa</taxon>
        <taxon>Spiralia</taxon>
        <taxon>Lophotrochozoa</taxon>
        <taxon>Mollusca</taxon>
        <taxon>Gastropoda</taxon>
        <taxon>Heterobranchia</taxon>
        <taxon>Euthyneura</taxon>
        <taxon>Panpulmonata</taxon>
        <taxon>Sacoglossa</taxon>
        <taxon>Placobranchoidea</taxon>
        <taxon>Plakobranchidae</taxon>
        <taxon>Elysia</taxon>
    </lineage>
</organism>
<dbReference type="Proteomes" id="UP001283361">
    <property type="component" value="Unassembled WGS sequence"/>
</dbReference>
<keyword evidence="2" id="KW-1185">Reference proteome</keyword>
<protein>
    <submittedName>
        <fullName evidence="1">Uncharacterized protein</fullName>
    </submittedName>
</protein>
<dbReference type="EMBL" id="JAWDGP010005718">
    <property type="protein sequence ID" value="KAK3753202.1"/>
    <property type="molecule type" value="Genomic_DNA"/>
</dbReference>
<accession>A0AAE0YQ20</accession>
<name>A0AAE0YQ20_9GAST</name>
<evidence type="ECO:0000313" key="1">
    <source>
        <dbReference type="EMBL" id="KAK3753202.1"/>
    </source>
</evidence>
<evidence type="ECO:0000313" key="2">
    <source>
        <dbReference type="Proteomes" id="UP001283361"/>
    </source>
</evidence>
<reference evidence="1" key="1">
    <citation type="journal article" date="2023" name="G3 (Bethesda)">
        <title>A reference genome for the long-term kleptoplast-retaining sea slug Elysia crispata morphotype clarki.</title>
        <authorList>
            <person name="Eastman K.E."/>
            <person name="Pendleton A.L."/>
            <person name="Shaikh M.A."/>
            <person name="Suttiyut T."/>
            <person name="Ogas R."/>
            <person name="Tomko P."/>
            <person name="Gavelis G."/>
            <person name="Widhalm J.R."/>
            <person name="Wisecaver J.H."/>
        </authorList>
    </citation>
    <scope>NUCLEOTIDE SEQUENCE</scope>
    <source>
        <strain evidence="1">ECLA1</strain>
    </source>
</reference>